<evidence type="ECO:0000256" key="5">
    <source>
        <dbReference type="ARBA" id="ARBA00022679"/>
    </source>
</evidence>
<dbReference type="Pfam" id="PF03118">
    <property type="entry name" value="RNA_pol_A_CTD"/>
    <property type="match status" value="1"/>
</dbReference>
<keyword evidence="4 11" id="KW-0240">DNA-directed RNA polymerase</keyword>
<organism evidence="14 15">
    <name type="scientific">Candidatus Niyogibacteria bacterium RIFCSPLOWO2_12_FULL_41_13</name>
    <dbReference type="NCBI Taxonomy" id="1801726"/>
    <lineage>
        <taxon>Bacteria</taxon>
        <taxon>Candidatus Niyogiibacteriota</taxon>
    </lineage>
</organism>
<dbReference type="AlphaFoldDB" id="A0A1G2F2Q3"/>
<dbReference type="STRING" id="1801726.A3H02_00515"/>
<feature type="domain" description="DNA-directed RNA polymerase RpoA/D/Rpb3-type" evidence="13">
    <location>
        <begin position="20"/>
        <end position="227"/>
    </location>
</feature>
<feature type="region of interest" description="Alpha C-terminal domain (alpha-CTD)" evidence="11">
    <location>
        <begin position="263"/>
        <end position="332"/>
    </location>
</feature>
<evidence type="ECO:0000256" key="11">
    <source>
        <dbReference type="HAMAP-Rule" id="MF_00059"/>
    </source>
</evidence>
<evidence type="ECO:0000256" key="12">
    <source>
        <dbReference type="SAM" id="MobiDB-lite"/>
    </source>
</evidence>
<dbReference type="Pfam" id="PF01000">
    <property type="entry name" value="RNA_pol_A_bac"/>
    <property type="match status" value="1"/>
</dbReference>
<comment type="caution">
    <text evidence="14">The sequence shown here is derived from an EMBL/GenBank/DDBJ whole genome shotgun (WGS) entry which is preliminary data.</text>
</comment>
<accession>A0A1G2F2Q3</accession>
<name>A0A1G2F2Q3_9BACT</name>
<evidence type="ECO:0000256" key="10">
    <source>
        <dbReference type="ARBA" id="ARBA00048552"/>
    </source>
</evidence>
<dbReference type="InterPro" id="IPR036603">
    <property type="entry name" value="RBP11-like"/>
</dbReference>
<dbReference type="SUPFAM" id="SSF56553">
    <property type="entry name" value="Insert subdomain of RNA polymerase alpha subunit"/>
    <property type="match status" value="1"/>
</dbReference>
<dbReference type="Proteomes" id="UP000176787">
    <property type="component" value="Unassembled WGS sequence"/>
</dbReference>
<dbReference type="GO" id="GO:0005737">
    <property type="term" value="C:cytoplasm"/>
    <property type="evidence" value="ECO:0007669"/>
    <property type="project" value="UniProtKB-ARBA"/>
</dbReference>
<evidence type="ECO:0000256" key="1">
    <source>
        <dbReference type="ARBA" id="ARBA00007123"/>
    </source>
</evidence>
<evidence type="ECO:0000313" key="14">
    <source>
        <dbReference type="EMBL" id="OGZ31841.1"/>
    </source>
</evidence>
<dbReference type="HAMAP" id="MF_00059">
    <property type="entry name" value="RNApol_bact_RpoA"/>
    <property type="match status" value="1"/>
</dbReference>
<evidence type="ECO:0000259" key="13">
    <source>
        <dbReference type="SMART" id="SM00662"/>
    </source>
</evidence>
<dbReference type="NCBIfam" id="NF003519">
    <property type="entry name" value="PRK05182.2-5"/>
    <property type="match status" value="1"/>
</dbReference>
<dbReference type="InterPro" id="IPR011262">
    <property type="entry name" value="DNA-dir_RNA_pol_insert"/>
</dbReference>
<evidence type="ECO:0000256" key="9">
    <source>
        <dbReference type="ARBA" id="ARBA00033070"/>
    </source>
</evidence>
<protein>
    <recommendedName>
        <fullName evidence="3 11">DNA-directed RNA polymerase subunit alpha</fullName>
        <shortName evidence="11">RNAP subunit alpha</shortName>
        <ecNumber evidence="2 11">2.7.7.6</ecNumber>
    </recommendedName>
    <alternativeName>
        <fullName evidence="9 11">RNA polymerase subunit alpha</fullName>
    </alternativeName>
    <alternativeName>
        <fullName evidence="8 11">Transcriptase subunit alpha</fullName>
    </alternativeName>
</protein>
<keyword evidence="7 11" id="KW-0804">Transcription</keyword>
<dbReference type="CDD" id="cd06928">
    <property type="entry name" value="RNAP_alpha_NTD"/>
    <property type="match status" value="1"/>
</dbReference>
<comment type="subunit">
    <text evidence="11">Homodimer. The RNAP catalytic core consists of 2 alpha, 1 beta, 1 beta' and 1 omega subunit. When a sigma factor is associated with the core the holoenzyme is formed, which can initiate transcription.</text>
</comment>
<dbReference type="SUPFAM" id="SSF55257">
    <property type="entry name" value="RBP11-like subunits of RNA polymerase"/>
    <property type="match status" value="1"/>
</dbReference>
<dbReference type="GO" id="GO:0003899">
    <property type="term" value="F:DNA-directed RNA polymerase activity"/>
    <property type="evidence" value="ECO:0007669"/>
    <property type="project" value="UniProtKB-UniRule"/>
</dbReference>
<evidence type="ECO:0000256" key="3">
    <source>
        <dbReference type="ARBA" id="ARBA00015972"/>
    </source>
</evidence>
<dbReference type="Gene3D" id="2.170.120.12">
    <property type="entry name" value="DNA-directed RNA polymerase, insert domain"/>
    <property type="match status" value="1"/>
</dbReference>
<dbReference type="InterPro" id="IPR011263">
    <property type="entry name" value="DNA-dir_RNA_pol_RpoA/D/Rpb3"/>
</dbReference>
<dbReference type="NCBIfam" id="TIGR02027">
    <property type="entry name" value="rpoA"/>
    <property type="match status" value="1"/>
</dbReference>
<comment type="function">
    <text evidence="11">DNA-dependent RNA polymerase catalyzes the transcription of DNA into RNA using the four ribonucleoside triphosphates as substrates.</text>
</comment>
<dbReference type="SMART" id="SM00662">
    <property type="entry name" value="RPOLD"/>
    <property type="match status" value="1"/>
</dbReference>
<evidence type="ECO:0000256" key="8">
    <source>
        <dbReference type="ARBA" id="ARBA00032524"/>
    </source>
</evidence>
<dbReference type="Gene3D" id="3.30.1360.10">
    <property type="entry name" value="RNA polymerase, RBP11-like subunit"/>
    <property type="match status" value="1"/>
</dbReference>
<dbReference type="GO" id="GO:0000428">
    <property type="term" value="C:DNA-directed RNA polymerase complex"/>
    <property type="evidence" value="ECO:0007669"/>
    <property type="project" value="UniProtKB-KW"/>
</dbReference>
<reference evidence="14 15" key="1">
    <citation type="journal article" date="2016" name="Nat. Commun.">
        <title>Thousands of microbial genomes shed light on interconnected biogeochemical processes in an aquifer system.</title>
        <authorList>
            <person name="Anantharaman K."/>
            <person name="Brown C.T."/>
            <person name="Hug L.A."/>
            <person name="Sharon I."/>
            <person name="Castelle C.J."/>
            <person name="Probst A.J."/>
            <person name="Thomas B.C."/>
            <person name="Singh A."/>
            <person name="Wilkins M.J."/>
            <person name="Karaoz U."/>
            <person name="Brodie E.L."/>
            <person name="Williams K.H."/>
            <person name="Hubbard S.S."/>
            <person name="Banfield J.F."/>
        </authorList>
    </citation>
    <scope>NUCLEOTIDE SEQUENCE [LARGE SCALE GENOMIC DNA]</scope>
</reference>
<proteinExistence type="inferred from homology"/>
<dbReference type="EC" id="2.7.7.6" evidence="2 11"/>
<evidence type="ECO:0000256" key="4">
    <source>
        <dbReference type="ARBA" id="ARBA00022478"/>
    </source>
</evidence>
<gene>
    <name evidence="11" type="primary">rpoA</name>
    <name evidence="14" type="ORF">A3H02_00515</name>
</gene>
<dbReference type="Gene3D" id="1.10.150.20">
    <property type="entry name" value="5' to 3' exonuclease, C-terminal subdomain"/>
    <property type="match status" value="1"/>
</dbReference>
<dbReference type="GO" id="GO:0006351">
    <property type="term" value="P:DNA-templated transcription"/>
    <property type="evidence" value="ECO:0007669"/>
    <property type="project" value="UniProtKB-UniRule"/>
</dbReference>
<feature type="region of interest" description="Disordered" evidence="12">
    <location>
        <begin position="233"/>
        <end position="264"/>
    </location>
</feature>
<dbReference type="SUPFAM" id="SSF47789">
    <property type="entry name" value="C-terminal domain of RNA polymerase alpha subunit"/>
    <property type="match status" value="1"/>
</dbReference>
<comment type="catalytic activity">
    <reaction evidence="10 11">
        <text>RNA(n) + a ribonucleoside 5'-triphosphate = RNA(n+1) + diphosphate</text>
        <dbReference type="Rhea" id="RHEA:21248"/>
        <dbReference type="Rhea" id="RHEA-COMP:14527"/>
        <dbReference type="Rhea" id="RHEA-COMP:17342"/>
        <dbReference type="ChEBI" id="CHEBI:33019"/>
        <dbReference type="ChEBI" id="CHEBI:61557"/>
        <dbReference type="ChEBI" id="CHEBI:140395"/>
        <dbReference type="EC" id="2.7.7.6"/>
    </reaction>
</comment>
<feature type="region of interest" description="Alpha N-terminal domain (alpha-NTD)" evidence="11">
    <location>
        <begin position="1"/>
        <end position="230"/>
    </location>
</feature>
<dbReference type="InterPro" id="IPR036643">
    <property type="entry name" value="RNApol_insert_sf"/>
</dbReference>
<dbReference type="FunFam" id="2.170.120.12:FF:000001">
    <property type="entry name" value="DNA-directed RNA polymerase subunit alpha"/>
    <property type="match status" value="1"/>
</dbReference>
<sequence length="332" mass="37664">MKYELVLPSKPKIIKEENNQGIYEIEGLYPGYGHTFGNSLRRILLSSLAGGAITKIKIKGVSHEFSVVPGVKEDIINIILNLKNLRLKILSDEPQTITLKEKGPKEVRASDLKVPSQVEIVNPELVIATITGEINFEMELQTENGIGYAPREELNKEKVEVGTINLDAFFSPVKLVSYDVENMRVGERTDFNRLKIEIETDGTIAPREALEKSIDIMIKQLRAIVGFKKEEEEETLSKETKTKEKEKGEKRDEEKEEKTEDKIEESDILKFKAEELGFSPRILRALEREKITTVNQLTKQKEEDLLKLRGIGKEALGEIKKILAKYDLELGS</sequence>
<evidence type="ECO:0000256" key="2">
    <source>
        <dbReference type="ARBA" id="ARBA00012418"/>
    </source>
</evidence>
<dbReference type="EMBL" id="MHMS01000020">
    <property type="protein sequence ID" value="OGZ31841.1"/>
    <property type="molecule type" value="Genomic_DNA"/>
</dbReference>
<comment type="similarity">
    <text evidence="1 11">Belongs to the RNA polymerase alpha chain family.</text>
</comment>
<dbReference type="InterPro" id="IPR011773">
    <property type="entry name" value="DNA-dir_RpoA"/>
</dbReference>
<dbReference type="InterPro" id="IPR011260">
    <property type="entry name" value="RNAP_asu_C"/>
</dbReference>
<keyword evidence="5 11" id="KW-0808">Transferase</keyword>
<evidence type="ECO:0000313" key="15">
    <source>
        <dbReference type="Proteomes" id="UP000176787"/>
    </source>
</evidence>
<dbReference type="GO" id="GO:0003677">
    <property type="term" value="F:DNA binding"/>
    <property type="evidence" value="ECO:0007669"/>
    <property type="project" value="UniProtKB-UniRule"/>
</dbReference>
<dbReference type="Pfam" id="PF01193">
    <property type="entry name" value="RNA_pol_L"/>
    <property type="match status" value="1"/>
</dbReference>
<evidence type="ECO:0000256" key="7">
    <source>
        <dbReference type="ARBA" id="ARBA00023163"/>
    </source>
</evidence>
<comment type="domain">
    <text evidence="11">The N-terminal domain is essential for RNAP assembly and basal transcription, whereas the C-terminal domain is involved in interaction with transcriptional regulators and with upstream promoter elements.</text>
</comment>
<evidence type="ECO:0000256" key="6">
    <source>
        <dbReference type="ARBA" id="ARBA00022695"/>
    </source>
</evidence>
<dbReference type="GO" id="GO:0046983">
    <property type="term" value="F:protein dimerization activity"/>
    <property type="evidence" value="ECO:0007669"/>
    <property type="project" value="InterPro"/>
</dbReference>
<keyword evidence="6 11" id="KW-0548">Nucleotidyltransferase</keyword>